<dbReference type="GeneID" id="28895842"/>
<feature type="region of interest" description="Disordered" evidence="1">
    <location>
        <begin position="1"/>
        <end position="61"/>
    </location>
</feature>
<name>A0A165JFX2_XYLHT</name>
<accession>A0A165JFX2</accession>
<evidence type="ECO:0000256" key="1">
    <source>
        <dbReference type="SAM" id="MobiDB-lite"/>
    </source>
</evidence>
<dbReference type="RefSeq" id="XP_018191736.1">
    <property type="nucleotide sequence ID" value="XM_018330705.1"/>
</dbReference>
<feature type="compositionally biased region" description="Polar residues" evidence="1">
    <location>
        <begin position="81"/>
        <end position="94"/>
    </location>
</feature>
<organism evidence="3 4">
    <name type="scientific">Xylona heveae (strain CBS 132557 / TC161)</name>
    <dbReference type="NCBI Taxonomy" id="1328760"/>
    <lineage>
        <taxon>Eukaryota</taxon>
        <taxon>Fungi</taxon>
        <taxon>Dikarya</taxon>
        <taxon>Ascomycota</taxon>
        <taxon>Pezizomycotina</taxon>
        <taxon>Xylonomycetes</taxon>
        <taxon>Xylonales</taxon>
        <taxon>Xylonaceae</taxon>
        <taxon>Xylona</taxon>
    </lineage>
</organism>
<protein>
    <recommendedName>
        <fullName evidence="2">Helix-turn-helix domain-containing protein</fullName>
    </recommendedName>
</protein>
<evidence type="ECO:0000313" key="3">
    <source>
        <dbReference type="EMBL" id="KZF26181.1"/>
    </source>
</evidence>
<reference evidence="3 4" key="1">
    <citation type="journal article" date="2016" name="Fungal Biol.">
        <title>The genome of Xylona heveae provides a window into fungal endophytism.</title>
        <authorList>
            <person name="Gazis R."/>
            <person name="Kuo A."/>
            <person name="Riley R."/>
            <person name="LaButti K."/>
            <person name="Lipzen A."/>
            <person name="Lin J."/>
            <person name="Amirebrahimi M."/>
            <person name="Hesse C.N."/>
            <person name="Spatafora J.W."/>
            <person name="Henrissat B."/>
            <person name="Hainaut M."/>
            <person name="Grigoriev I.V."/>
            <person name="Hibbett D.S."/>
        </authorList>
    </citation>
    <scope>NUCLEOTIDE SEQUENCE [LARGE SCALE GENOMIC DNA]</scope>
    <source>
        <strain evidence="3 4">TC161</strain>
    </source>
</reference>
<dbReference type="OMA" id="QFDPRRN"/>
<dbReference type="InterPro" id="IPR054448">
    <property type="entry name" value="HTH_put_ascomycetes"/>
</dbReference>
<dbReference type="OrthoDB" id="4085451at2759"/>
<feature type="region of interest" description="Disordered" evidence="1">
    <location>
        <begin position="77"/>
        <end position="107"/>
    </location>
</feature>
<proteinExistence type="predicted"/>
<keyword evidence="4" id="KW-1185">Reference proteome</keyword>
<gene>
    <name evidence="3" type="ORF">L228DRAFT_235283</name>
</gene>
<dbReference type="Pfam" id="PF22943">
    <property type="entry name" value="HTH_68"/>
    <property type="match status" value="1"/>
</dbReference>
<dbReference type="STRING" id="1328760.A0A165JFX2"/>
<dbReference type="Proteomes" id="UP000076632">
    <property type="component" value="Unassembled WGS sequence"/>
</dbReference>
<evidence type="ECO:0000313" key="4">
    <source>
        <dbReference type="Proteomes" id="UP000076632"/>
    </source>
</evidence>
<feature type="domain" description="Helix-turn-helix" evidence="2">
    <location>
        <begin position="147"/>
        <end position="191"/>
    </location>
</feature>
<sequence>MGSSGSKAARTTAASTARKYPQRKTAPIPSNVQGRPVPSQERPTGPIVHPRPQASGTKDQAIDLDARDPDFASSLRALGSVQPTPTYSPSSTFNRGPVAGRPGGPSLFPDAVANPAVALLKKREEIAHAAEEEFLSIGRRGHTGRRFLDVTTIRQILTLRDQKGVQPAEIERRLGLQKGVTEKLGGPNVVQSPYQ</sequence>
<dbReference type="AlphaFoldDB" id="A0A165JFX2"/>
<feature type="compositionally biased region" description="Low complexity" evidence="1">
    <location>
        <begin position="1"/>
        <end position="19"/>
    </location>
</feature>
<dbReference type="EMBL" id="KV407454">
    <property type="protein sequence ID" value="KZF26181.1"/>
    <property type="molecule type" value="Genomic_DNA"/>
</dbReference>
<evidence type="ECO:0000259" key="2">
    <source>
        <dbReference type="Pfam" id="PF22943"/>
    </source>
</evidence>
<dbReference type="InParanoid" id="A0A165JFX2"/>